<dbReference type="Gene3D" id="1.20.920.10">
    <property type="entry name" value="Bromodomain-like"/>
    <property type="match status" value="1"/>
</dbReference>
<evidence type="ECO:0000256" key="1">
    <source>
        <dbReference type="ARBA" id="ARBA00023117"/>
    </source>
</evidence>
<dbReference type="GO" id="GO:0010484">
    <property type="term" value="F:histone H3 acetyltransferase activity"/>
    <property type="evidence" value="ECO:0007669"/>
    <property type="project" value="TreeGrafter"/>
</dbReference>
<dbReference type="GO" id="GO:0000123">
    <property type="term" value="C:histone acetyltransferase complex"/>
    <property type="evidence" value="ECO:0007669"/>
    <property type="project" value="TreeGrafter"/>
</dbReference>
<accession>A0A8H8DJC5</accession>
<protein>
    <submittedName>
        <fullName evidence="4">Nucleosome-remodeling factor subunit BPTF-like protein</fullName>
    </submittedName>
</protein>
<evidence type="ECO:0000259" key="3">
    <source>
        <dbReference type="PROSITE" id="PS50014"/>
    </source>
</evidence>
<reference evidence="4 5" key="1">
    <citation type="journal article" name="Sci. Rep.">
        <title>Genome-scale phylogenetic analyses confirm Olpidium as the closest living zoosporic fungus to the non-flagellated, terrestrial fungi.</title>
        <authorList>
            <person name="Chang Y."/>
            <person name="Rochon D."/>
            <person name="Sekimoto S."/>
            <person name="Wang Y."/>
            <person name="Chovatia M."/>
            <person name="Sandor L."/>
            <person name="Salamov A."/>
            <person name="Grigoriev I.V."/>
            <person name="Stajich J.E."/>
            <person name="Spatafora J.W."/>
        </authorList>
    </citation>
    <scope>NUCLEOTIDE SEQUENCE [LARGE SCALE GENOMIC DNA]</scope>
    <source>
        <strain evidence="4">S191</strain>
    </source>
</reference>
<evidence type="ECO:0000313" key="5">
    <source>
        <dbReference type="Proteomes" id="UP000673691"/>
    </source>
</evidence>
<dbReference type="InterPro" id="IPR001487">
    <property type="entry name" value="Bromodomain"/>
</dbReference>
<dbReference type="OrthoDB" id="1937912at2759"/>
<dbReference type="Proteomes" id="UP000673691">
    <property type="component" value="Unassembled WGS sequence"/>
</dbReference>
<dbReference type="PRINTS" id="PR00503">
    <property type="entry name" value="BROMODOMAIN"/>
</dbReference>
<dbReference type="InterPro" id="IPR037800">
    <property type="entry name" value="GCN5"/>
</dbReference>
<gene>
    <name evidence="4" type="ORF">BJ554DRAFT_7335</name>
</gene>
<dbReference type="PANTHER" id="PTHR45750">
    <property type="entry name" value="GH11602P"/>
    <property type="match status" value="1"/>
</dbReference>
<dbReference type="PANTHER" id="PTHR45750:SF3">
    <property type="entry name" value="HISTONE ACETYLTRANSFERASE"/>
    <property type="match status" value="1"/>
</dbReference>
<comment type="caution">
    <text evidence="4">The sequence shown here is derived from an EMBL/GenBank/DDBJ whole genome shotgun (WGS) entry which is preliminary data.</text>
</comment>
<dbReference type="AlphaFoldDB" id="A0A8H8DJC5"/>
<proteinExistence type="predicted"/>
<dbReference type="GO" id="GO:0045944">
    <property type="term" value="P:positive regulation of transcription by RNA polymerase II"/>
    <property type="evidence" value="ECO:0007669"/>
    <property type="project" value="TreeGrafter"/>
</dbReference>
<organism evidence="4 5">
    <name type="scientific">Olpidium bornovanus</name>
    <dbReference type="NCBI Taxonomy" id="278681"/>
    <lineage>
        <taxon>Eukaryota</taxon>
        <taxon>Fungi</taxon>
        <taxon>Fungi incertae sedis</taxon>
        <taxon>Olpidiomycota</taxon>
        <taxon>Olpidiomycotina</taxon>
        <taxon>Olpidiomycetes</taxon>
        <taxon>Olpidiales</taxon>
        <taxon>Olpidiaceae</taxon>
        <taxon>Olpidium</taxon>
    </lineage>
</organism>
<evidence type="ECO:0000313" key="4">
    <source>
        <dbReference type="EMBL" id="KAG5460598.1"/>
    </source>
</evidence>
<keyword evidence="5" id="KW-1185">Reference proteome</keyword>
<evidence type="ECO:0000256" key="2">
    <source>
        <dbReference type="PROSITE-ProRule" id="PRU00035"/>
    </source>
</evidence>
<dbReference type="Pfam" id="PF00439">
    <property type="entry name" value="Bromodomain"/>
    <property type="match status" value="1"/>
</dbReference>
<dbReference type="InterPro" id="IPR036427">
    <property type="entry name" value="Bromodomain-like_sf"/>
</dbReference>
<keyword evidence="1 2" id="KW-0103">Bromodomain</keyword>
<sequence length="60" mass="7060">MDAKVETDGYETLDQFSADVQLMFWNCRTYNDASTPYVKCANRLEKFFKEKLKDWNIGLA</sequence>
<dbReference type="EMBL" id="JAEFCI010004978">
    <property type="protein sequence ID" value="KAG5460598.1"/>
    <property type="molecule type" value="Genomic_DNA"/>
</dbReference>
<dbReference type="SUPFAM" id="SSF47370">
    <property type="entry name" value="Bromodomain"/>
    <property type="match status" value="1"/>
</dbReference>
<feature type="domain" description="Bromo" evidence="3">
    <location>
        <begin position="1"/>
        <end position="38"/>
    </location>
</feature>
<name>A0A8H8DJC5_9FUNG</name>
<dbReference type="PROSITE" id="PS50014">
    <property type="entry name" value="BROMODOMAIN_2"/>
    <property type="match status" value="1"/>
</dbReference>